<feature type="compositionally biased region" description="Pro residues" evidence="5">
    <location>
        <begin position="8"/>
        <end position="24"/>
    </location>
</feature>
<feature type="domain" description="RETREG1-3/ARL6IP-like N-terminal reticulon-homology" evidence="6">
    <location>
        <begin position="95"/>
        <end position="184"/>
    </location>
</feature>
<dbReference type="GO" id="GO:0016020">
    <property type="term" value="C:membrane"/>
    <property type="evidence" value="ECO:0007669"/>
    <property type="project" value="UniProtKB-SubCell"/>
</dbReference>
<evidence type="ECO:0000256" key="4">
    <source>
        <dbReference type="ARBA" id="ARBA00023136"/>
    </source>
</evidence>
<feature type="region of interest" description="Disordered" evidence="5">
    <location>
        <begin position="258"/>
        <end position="278"/>
    </location>
</feature>
<evidence type="ECO:0000313" key="8">
    <source>
        <dbReference type="Proteomes" id="UP001460270"/>
    </source>
</evidence>
<comment type="caution">
    <text evidence="7">The sequence shown here is derived from an EMBL/GenBank/DDBJ whole genome shotgun (WGS) entry which is preliminary data.</text>
</comment>
<name>A0AAW0MIK6_9GOBI</name>
<evidence type="ECO:0000313" key="7">
    <source>
        <dbReference type="EMBL" id="KAK7880527.1"/>
    </source>
</evidence>
<organism evidence="7 8">
    <name type="scientific">Mugilogobius chulae</name>
    <name type="common">yellowstripe goby</name>
    <dbReference type="NCBI Taxonomy" id="88201"/>
    <lineage>
        <taxon>Eukaryota</taxon>
        <taxon>Metazoa</taxon>
        <taxon>Chordata</taxon>
        <taxon>Craniata</taxon>
        <taxon>Vertebrata</taxon>
        <taxon>Euteleostomi</taxon>
        <taxon>Actinopterygii</taxon>
        <taxon>Neopterygii</taxon>
        <taxon>Teleostei</taxon>
        <taxon>Neoteleostei</taxon>
        <taxon>Acanthomorphata</taxon>
        <taxon>Gobiaria</taxon>
        <taxon>Gobiiformes</taxon>
        <taxon>Gobioidei</taxon>
        <taxon>Gobiidae</taxon>
        <taxon>Gobionellinae</taxon>
        <taxon>Mugilogobius</taxon>
    </lineage>
</organism>
<keyword evidence="2" id="KW-0812">Transmembrane</keyword>
<protein>
    <recommendedName>
        <fullName evidence="6">RETREG1-3/ARL6IP-like N-terminal reticulon-homology domain-containing protein</fullName>
    </recommendedName>
</protein>
<keyword evidence="4" id="KW-0472">Membrane</keyword>
<dbReference type="InterPro" id="IPR057282">
    <property type="entry name" value="RETREG1-3-like_RHD"/>
</dbReference>
<evidence type="ECO:0000256" key="1">
    <source>
        <dbReference type="ARBA" id="ARBA00004141"/>
    </source>
</evidence>
<evidence type="ECO:0000256" key="3">
    <source>
        <dbReference type="ARBA" id="ARBA00022989"/>
    </source>
</evidence>
<dbReference type="InterPro" id="IPR052114">
    <property type="entry name" value="ER_autophagy_membrane_reg"/>
</dbReference>
<dbReference type="GO" id="GO:0005783">
    <property type="term" value="C:endoplasmic reticulum"/>
    <property type="evidence" value="ECO:0007669"/>
    <property type="project" value="UniProtKB-ARBA"/>
</dbReference>
<evidence type="ECO:0000256" key="5">
    <source>
        <dbReference type="SAM" id="MobiDB-lite"/>
    </source>
</evidence>
<evidence type="ECO:0000259" key="6">
    <source>
        <dbReference type="Pfam" id="PF24456"/>
    </source>
</evidence>
<dbReference type="EMBL" id="JBBPFD010000084">
    <property type="protein sequence ID" value="KAK7880527.1"/>
    <property type="molecule type" value="Genomic_DNA"/>
</dbReference>
<dbReference type="AlphaFoldDB" id="A0AAW0MIK6"/>
<reference evidence="8" key="1">
    <citation type="submission" date="2024-04" db="EMBL/GenBank/DDBJ databases">
        <title>Salinicola lusitanus LLJ914,a marine bacterium isolated from the Okinawa Trough.</title>
        <authorList>
            <person name="Li J."/>
        </authorList>
    </citation>
    <scope>NUCLEOTIDE SEQUENCE [LARGE SCALE GENOMIC DNA]</scope>
</reference>
<feature type="region of interest" description="Disordered" evidence="5">
    <location>
        <begin position="1"/>
        <end position="41"/>
    </location>
</feature>
<dbReference type="Pfam" id="PF24456">
    <property type="entry name" value="RHD_RETREG1-3"/>
    <property type="match status" value="1"/>
</dbReference>
<evidence type="ECO:0000256" key="2">
    <source>
        <dbReference type="ARBA" id="ARBA00022692"/>
    </source>
</evidence>
<sequence>MASAEQPVDPPVGPVDSPPAPAHPLPGSVEALFPAGPEEQESRSWTRSLTVCRSVFAAGWRSTSRCCGGSSGCWFGRSPCTASLRRSHSTPLLVKLLSSTSLRPLFLLSVSLLGLMLLERWKHKLPLCNAQQTEAEPKQRGPADLEPRLLSVPELSLHLADSYLSCCWYLREMLAYKRHNHGKSQTEQRLNSCFTLLSSVRVVNELFKKTLLRAPTNHRPPLSHRQITDLVCHTGQSQTTCSQDSELASQARLLSDCDRQIGPRKRTDPLRQFAHAPE</sequence>
<dbReference type="PANTHER" id="PTHR20952">
    <property type="entry name" value="ADP-RIBOSYLATION-LIKE FACTOR 6-INTERACTING PROTEIN"/>
    <property type="match status" value="1"/>
</dbReference>
<dbReference type="PANTHER" id="PTHR20952:SF4">
    <property type="entry name" value="RETICULOPHAGY REGULATOR 2"/>
    <property type="match status" value="1"/>
</dbReference>
<feature type="compositionally biased region" description="Basic and acidic residues" evidence="5">
    <location>
        <begin position="258"/>
        <end position="269"/>
    </location>
</feature>
<keyword evidence="3" id="KW-1133">Transmembrane helix</keyword>
<dbReference type="Proteomes" id="UP001460270">
    <property type="component" value="Unassembled WGS sequence"/>
</dbReference>
<proteinExistence type="predicted"/>
<comment type="subcellular location">
    <subcellularLocation>
        <location evidence="1">Membrane</location>
        <topology evidence="1">Multi-pass membrane protein</topology>
    </subcellularLocation>
</comment>
<accession>A0AAW0MIK6</accession>
<gene>
    <name evidence="7" type="ORF">WMY93_032829</name>
</gene>
<keyword evidence="8" id="KW-1185">Reference proteome</keyword>